<evidence type="ECO:0000313" key="3">
    <source>
        <dbReference type="Proteomes" id="UP000635335"/>
    </source>
</evidence>
<accession>A0ABS0M3S0</accession>
<dbReference type="SUPFAM" id="SSF51294">
    <property type="entry name" value="Hedgehog/intein (Hint) domain"/>
    <property type="match status" value="1"/>
</dbReference>
<dbReference type="SMART" id="SM00306">
    <property type="entry name" value="HintN"/>
    <property type="match status" value="1"/>
</dbReference>
<feature type="domain" description="Hint" evidence="1">
    <location>
        <begin position="355"/>
        <end position="449"/>
    </location>
</feature>
<protein>
    <recommendedName>
        <fullName evidence="1">Hint domain-containing protein</fullName>
    </recommendedName>
</protein>
<dbReference type="EMBL" id="JADUMB010000005">
    <property type="protein sequence ID" value="MBH1921465.1"/>
    <property type="molecule type" value="Genomic_DNA"/>
</dbReference>
<keyword evidence="3" id="KW-1185">Reference proteome</keyword>
<organism evidence="2 3">
    <name type="scientific">Serratia surfactantfaciens</name>
    <dbReference type="NCBI Taxonomy" id="2741499"/>
    <lineage>
        <taxon>Bacteria</taxon>
        <taxon>Pseudomonadati</taxon>
        <taxon>Pseudomonadota</taxon>
        <taxon>Gammaproteobacteria</taxon>
        <taxon>Enterobacterales</taxon>
        <taxon>Yersiniaceae</taxon>
        <taxon>Serratia</taxon>
    </lineage>
</organism>
<proteinExistence type="predicted"/>
<name>A0ABS0M3S0_9GAMM</name>
<evidence type="ECO:0000313" key="2">
    <source>
        <dbReference type="EMBL" id="MBH1921465.1"/>
    </source>
</evidence>
<dbReference type="RefSeq" id="WP_197667975.1">
    <property type="nucleotide sequence ID" value="NZ_JADUMB010000005.1"/>
</dbReference>
<dbReference type="Gene3D" id="2.170.16.10">
    <property type="entry name" value="Hedgehog/Intein (Hint) domain"/>
    <property type="match status" value="1"/>
</dbReference>
<dbReference type="Proteomes" id="UP000635335">
    <property type="component" value="Unassembled WGS sequence"/>
</dbReference>
<comment type="caution">
    <text evidence="2">The sequence shown here is derived from an EMBL/GenBank/DDBJ whole genome shotgun (WGS) entry which is preliminary data.</text>
</comment>
<dbReference type="InterPro" id="IPR003587">
    <property type="entry name" value="Hint_dom_N"/>
</dbReference>
<dbReference type="InterPro" id="IPR036844">
    <property type="entry name" value="Hint_dom_sf"/>
</dbReference>
<sequence length="535" mass="59402">MLTKDYTSDEKRIVKNVIDRYENSGVFLIEPGDPTLVQFYDIQLKLAGVTPAAAPQFTRLWQQTKSARQVSGRLGEADSNGVQPVYSIVRLDSTDGRHYQTDAIGSLPVKATNVTQTLGLFNGSADNVGNVSYKSDYVYTSDCTIGASGDYPQSQTSGDFPVTVIYTFAQTVGQQTVYGAEIVTTQSYPKEIRNDSPRNLYNQQMIKICLTRDDGDCDYRTSYDQDGTVKVPIKGNITYFGKIDLNNGQAVNATNTIYLIRTRAGGDPITPLGGYNIFNSPATRINGDNISWDLNWLKFNRVDFESGEQVYYVFKITLNVEGRSIAAFITNAPKDIVPDRRMLNTVQIKPMQIIYGCLAADTLITLQDGTEKTIDAIEPNDFVLCGNHHPRRVENITTGQEQNYIEITAQGDDGQLFGITASMGHPFVTANGILTARELTTGMRLKTLHGECEITAVLNKSGELQVYNLQLSVDLPLQKIQCSVNTFYANGVLVGDALVQHLYEDEYHQRPQNILQALPAEWHTDFHNMNSRTGK</sequence>
<reference evidence="2 3" key="1">
    <citation type="submission" date="2020-11" db="EMBL/GenBank/DDBJ databases">
        <title>Enhanced detection system for hospital associated transmission using whole genome sequencing surveillance.</title>
        <authorList>
            <person name="Harrison L.H."/>
            <person name="Van Tyne D."/>
            <person name="Marsh J.W."/>
            <person name="Griffith M.P."/>
            <person name="Snyder D.J."/>
            <person name="Cooper V.S."/>
            <person name="Mustapha M."/>
        </authorList>
    </citation>
    <scope>NUCLEOTIDE SEQUENCE [LARGE SCALE GENOMIC DNA]</scope>
    <source>
        <strain evidence="2 3">SER00227</strain>
    </source>
</reference>
<evidence type="ECO:0000259" key="1">
    <source>
        <dbReference type="SMART" id="SM00306"/>
    </source>
</evidence>
<gene>
    <name evidence="2" type="ORF">I5U16_15045</name>
</gene>